<name>A0A2P2QXU9_RHIMU</name>
<evidence type="ECO:0000313" key="2">
    <source>
        <dbReference type="EMBL" id="MBX71765.1"/>
    </source>
</evidence>
<feature type="compositionally biased region" description="Low complexity" evidence="1">
    <location>
        <begin position="19"/>
        <end position="39"/>
    </location>
</feature>
<dbReference type="AlphaFoldDB" id="A0A2P2QXU9"/>
<organism evidence="2">
    <name type="scientific">Rhizophora mucronata</name>
    <name type="common">Asiatic mangrove</name>
    <dbReference type="NCBI Taxonomy" id="61149"/>
    <lineage>
        <taxon>Eukaryota</taxon>
        <taxon>Viridiplantae</taxon>
        <taxon>Streptophyta</taxon>
        <taxon>Embryophyta</taxon>
        <taxon>Tracheophyta</taxon>
        <taxon>Spermatophyta</taxon>
        <taxon>Magnoliopsida</taxon>
        <taxon>eudicotyledons</taxon>
        <taxon>Gunneridae</taxon>
        <taxon>Pentapetalae</taxon>
        <taxon>rosids</taxon>
        <taxon>fabids</taxon>
        <taxon>Malpighiales</taxon>
        <taxon>Rhizophoraceae</taxon>
        <taxon>Rhizophora</taxon>
    </lineage>
</organism>
<evidence type="ECO:0000256" key="1">
    <source>
        <dbReference type="SAM" id="MobiDB-lite"/>
    </source>
</evidence>
<dbReference type="EMBL" id="GGEC01091281">
    <property type="protein sequence ID" value="MBX71765.1"/>
    <property type="molecule type" value="Transcribed_RNA"/>
</dbReference>
<sequence>MSPNIYNTLEVAVRGKGASGSSDPRSSSLSSSFSCTSSI</sequence>
<proteinExistence type="predicted"/>
<protein>
    <submittedName>
        <fullName evidence="2">Uncharacterized protein</fullName>
    </submittedName>
</protein>
<feature type="region of interest" description="Disordered" evidence="1">
    <location>
        <begin position="15"/>
        <end position="39"/>
    </location>
</feature>
<accession>A0A2P2QXU9</accession>
<reference evidence="2" key="1">
    <citation type="submission" date="2018-02" db="EMBL/GenBank/DDBJ databases">
        <title>Rhizophora mucronata_Transcriptome.</title>
        <authorList>
            <person name="Meera S.P."/>
            <person name="Sreeshan A."/>
            <person name="Augustine A."/>
        </authorList>
    </citation>
    <scope>NUCLEOTIDE SEQUENCE</scope>
    <source>
        <tissue evidence="2">Leaf</tissue>
    </source>
</reference>